<dbReference type="Pfam" id="PF00005">
    <property type="entry name" value="ABC_tran"/>
    <property type="match status" value="1"/>
</dbReference>
<dbReference type="Gene3D" id="3.40.50.300">
    <property type="entry name" value="P-loop containing nucleotide triphosphate hydrolases"/>
    <property type="match status" value="1"/>
</dbReference>
<proteinExistence type="predicted"/>
<name>A0A645AF86_9ZZZZ</name>
<dbReference type="PANTHER" id="PTHR24220">
    <property type="entry name" value="IMPORT ATP-BINDING PROTEIN"/>
    <property type="match status" value="1"/>
</dbReference>
<organism evidence="5">
    <name type="scientific">bioreactor metagenome</name>
    <dbReference type="NCBI Taxonomy" id="1076179"/>
    <lineage>
        <taxon>unclassified sequences</taxon>
        <taxon>metagenomes</taxon>
        <taxon>ecological metagenomes</taxon>
    </lineage>
</organism>
<dbReference type="GO" id="GO:0005524">
    <property type="term" value="F:ATP binding"/>
    <property type="evidence" value="ECO:0007669"/>
    <property type="project" value="UniProtKB-KW"/>
</dbReference>
<evidence type="ECO:0000256" key="2">
    <source>
        <dbReference type="ARBA" id="ARBA00022741"/>
    </source>
</evidence>
<feature type="domain" description="ABC transporter" evidence="4">
    <location>
        <begin position="8"/>
        <end position="231"/>
    </location>
</feature>
<reference evidence="5" key="1">
    <citation type="submission" date="2019-08" db="EMBL/GenBank/DDBJ databases">
        <authorList>
            <person name="Kucharzyk K."/>
            <person name="Murdoch R.W."/>
            <person name="Higgins S."/>
            <person name="Loffler F."/>
        </authorList>
    </citation>
    <scope>NUCLEOTIDE SEQUENCE</scope>
</reference>
<dbReference type="FunFam" id="3.40.50.300:FF:000032">
    <property type="entry name" value="Export ABC transporter ATP-binding protein"/>
    <property type="match status" value="1"/>
</dbReference>
<sequence>MDRSDIIVNLEHIFKTYYAGATPVPVLKDINIQVGRSEFLGILGTSGSGKSTMLNILGMLDVPTSGSYRLENVAVDQLTDSELATIRNRKIGFIFQGFNLFPHLTVEQNVEIPMLYARVGRRERRDRAQELACRVGLGHRLGHRPNQLSGGECQRVAIARALSNRPAFLLADEPTGNLDEKTGLEIMKLFHELNDGGVTIIMVTHNPDLEKHFDQIVHLRDGCITKQEYNR</sequence>
<dbReference type="GO" id="GO:0022857">
    <property type="term" value="F:transmembrane transporter activity"/>
    <property type="evidence" value="ECO:0007669"/>
    <property type="project" value="TreeGrafter"/>
</dbReference>
<dbReference type="EC" id="3.6.3.-" evidence="5"/>
<keyword evidence="3 5" id="KW-0067">ATP-binding</keyword>
<keyword evidence="5" id="KW-0378">Hydrolase</keyword>
<dbReference type="GO" id="GO:0005886">
    <property type="term" value="C:plasma membrane"/>
    <property type="evidence" value="ECO:0007669"/>
    <property type="project" value="TreeGrafter"/>
</dbReference>
<dbReference type="PROSITE" id="PS00211">
    <property type="entry name" value="ABC_TRANSPORTER_1"/>
    <property type="match status" value="1"/>
</dbReference>
<dbReference type="CDD" id="cd03255">
    <property type="entry name" value="ABC_MJ0796_LolCDE_FtsE"/>
    <property type="match status" value="1"/>
</dbReference>
<dbReference type="InterPro" id="IPR017871">
    <property type="entry name" value="ABC_transporter-like_CS"/>
</dbReference>
<accession>A0A645AF86</accession>
<dbReference type="EMBL" id="VSSQ01013594">
    <property type="protein sequence ID" value="MPM51839.1"/>
    <property type="molecule type" value="Genomic_DNA"/>
</dbReference>
<dbReference type="PANTHER" id="PTHR24220:SF86">
    <property type="entry name" value="ABC TRANSPORTER ABCH.1"/>
    <property type="match status" value="1"/>
</dbReference>
<dbReference type="PROSITE" id="PS50893">
    <property type="entry name" value="ABC_TRANSPORTER_2"/>
    <property type="match status" value="1"/>
</dbReference>
<dbReference type="InterPro" id="IPR003439">
    <property type="entry name" value="ABC_transporter-like_ATP-bd"/>
</dbReference>
<dbReference type="GO" id="GO:0016887">
    <property type="term" value="F:ATP hydrolysis activity"/>
    <property type="evidence" value="ECO:0007669"/>
    <property type="project" value="InterPro"/>
</dbReference>
<dbReference type="InterPro" id="IPR027417">
    <property type="entry name" value="P-loop_NTPase"/>
</dbReference>
<comment type="caution">
    <text evidence="5">The sequence shown here is derived from an EMBL/GenBank/DDBJ whole genome shotgun (WGS) entry which is preliminary data.</text>
</comment>
<evidence type="ECO:0000256" key="3">
    <source>
        <dbReference type="ARBA" id="ARBA00022840"/>
    </source>
</evidence>
<gene>
    <name evidence="5" type="primary">yknY_56</name>
    <name evidence="5" type="ORF">SDC9_98590</name>
</gene>
<dbReference type="SMART" id="SM00382">
    <property type="entry name" value="AAA"/>
    <property type="match status" value="1"/>
</dbReference>
<evidence type="ECO:0000256" key="1">
    <source>
        <dbReference type="ARBA" id="ARBA00022448"/>
    </source>
</evidence>
<keyword evidence="2" id="KW-0547">Nucleotide-binding</keyword>
<dbReference type="InterPro" id="IPR017911">
    <property type="entry name" value="MacB-like_ATP-bd"/>
</dbReference>
<dbReference type="InterPro" id="IPR003593">
    <property type="entry name" value="AAA+_ATPase"/>
</dbReference>
<keyword evidence="1" id="KW-0813">Transport</keyword>
<dbReference type="InterPro" id="IPR015854">
    <property type="entry name" value="ABC_transpr_LolD-like"/>
</dbReference>
<evidence type="ECO:0000259" key="4">
    <source>
        <dbReference type="PROSITE" id="PS50893"/>
    </source>
</evidence>
<dbReference type="SUPFAM" id="SSF52540">
    <property type="entry name" value="P-loop containing nucleoside triphosphate hydrolases"/>
    <property type="match status" value="1"/>
</dbReference>
<dbReference type="GO" id="GO:0098796">
    <property type="term" value="C:membrane protein complex"/>
    <property type="evidence" value="ECO:0007669"/>
    <property type="project" value="UniProtKB-ARBA"/>
</dbReference>
<dbReference type="AlphaFoldDB" id="A0A645AF86"/>
<protein>
    <submittedName>
        <fullName evidence="5">Putative ABC transporter ATP-binding protein YknY</fullName>
        <ecNumber evidence="5">3.6.3.-</ecNumber>
    </submittedName>
</protein>
<evidence type="ECO:0000313" key="5">
    <source>
        <dbReference type="EMBL" id="MPM51839.1"/>
    </source>
</evidence>